<reference evidence="2" key="1">
    <citation type="submission" date="2023-03" db="EMBL/GenBank/DDBJ databases">
        <title>Chromosome-level genomes of two armyworms, Mythimna separata and Mythimna loreyi, provide insights into the biosynthesis and reception of sex pheromones.</title>
        <authorList>
            <person name="Zhao H."/>
        </authorList>
    </citation>
    <scope>NUCLEOTIDE SEQUENCE</scope>
    <source>
        <strain evidence="2">BeijingLab</strain>
        <tissue evidence="2">Pupa</tissue>
    </source>
</reference>
<dbReference type="PANTHER" id="PTHR47027:SF8">
    <property type="entry name" value="RIBONUCLEASE H"/>
    <property type="match status" value="1"/>
</dbReference>
<dbReference type="CDD" id="cd01650">
    <property type="entry name" value="RT_nLTR_like"/>
    <property type="match status" value="1"/>
</dbReference>
<name>A0AAD8DJV7_MYTSE</name>
<keyword evidence="3" id="KW-1185">Reference proteome</keyword>
<dbReference type="InterPro" id="IPR043502">
    <property type="entry name" value="DNA/RNA_pol_sf"/>
</dbReference>
<dbReference type="Pfam" id="PF00078">
    <property type="entry name" value="RVT_1"/>
    <property type="match status" value="1"/>
</dbReference>
<dbReference type="AlphaFoldDB" id="A0AAD8DJV7"/>
<dbReference type="PROSITE" id="PS50878">
    <property type="entry name" value="RT_POL"/>
    <property type="match status" value="1"/>
</dbReference>
<dbReference type="InterPro" id="IPR000477">
    <property type="entry name" value="RT_dom"/>
</dbReference>
<evidence type="ECO:0000313" key="3">
    <source>
        <dbReference type="Proteomes" id="UP001231518"/>
    </source>
</evidence>
<dbReference type="GO" id="GO:0071897">
    <property type="term" value="P:DNA biosynthetic process"/>
    <property type="evidence" value="ECO:0007669"/>
    <property type="project" value="UniProtKB-ARBA"/>
</dbReference>
<proteinExistence type="predicted"/>
<feature type="domain" description="Reverse transcriptase" evidence="1">
    <location>
        <begin position="34"/>
        <end position="301"/>
    </location>
</feature>
<comment type="caution">
    <text evidence="2">The sequence shown here is derived from an EMBL/GenBank/DDBJ whole genome shotgun (WGS) entry which is preliminary data.</text>
</comment>
<dbReference type="Proteomes" id="UP001231518">
    <property type="component" value="Chromosome 29"/>
</dbReference>
<dbReference type="EMBL" id="JARGEI010000031">
    <property type="protein sequence ID" value="KAJ8704572.1"/>
    <property type="molecule type" value="Genomic_DNA"/>
</dbReference>
<organism evidence="2 3">
    <name type="scientific">Mythimna separata</name>
    <name type="common">Oriental armyworm</name>
    <name type="synonym">Pseudaletia separata</name>
    <dbReference type="NCBI Taxonomy" id="271217"/>
    <lineage>
        <taxon>Eukaryota</taxon>
        <taxon>Metazoa</taxon>
        <taxon>Ecdysozoa</taxon>
        <taxon>Arthropoda</taxon>
        <taxon>Hexapoda</taxon>
        <taxon>Insecta</taxon>
        <taxon>Pterygota</taxon>
        <taxon>Neoptera</taxon>
        <taxon>Endopterygota</taxon>
        <taxon>Lepidoptera</taxon>
        <taxon>Glossata</taxon>
        <taxon>Ditrysia</taxon>
        <taxon>Noctuoidea</taxon>
        <taxon>Noctuidae</taxon>
        <taxon>Noctuinae</taxon>
        <taxon>Hadenini</taxon>
        <taxon>Mythimna</taxon>
    </lineage>
</organism>
<accession>A0AAD8DJV7</accession>
<evidence type="ECO:0000313" key="2">
    <source>
        <dbReference type="EMBL" id="KAJ8704572.1"/>
    </source>
</evidence>
<sequence>MKNNKSCGEDGISTESLKIGEPILLHYLTQLFNNILQTGTFPKDFCHSNIILLHKKGDKSDINNYRPISLISHIYKIFIKIIENRISRELDKQQPPEQAGFRPGLSTTDHLHTVNQIIEKHQEYKIPLHLAFVDYSKAFDSITHTAIFDALRRQQIDPTYINLLRIIYKNSTAAIKLETTGQKFKIEKGVKQGDPLSPKLFTSTLEEIFRGLAADWSEKGIVIGETRLTNLRFADDIVLFSSSATELERMLQELSAASLEVGLKMNMSKTKVMTNEVPKPIKVHGETIQHVQEYLYLGQVVSFQARQDKEIARRTENAWKSYWSMKDLFKGELPMAQKQKLMDMCILPVLTYGAQTWSLTNIQKSKLKVCQRAMERSILGVKLTDRVRNTVLRSKTKIIDVAQKAAQLKWDWAGHVCRMPDELWAKLAQSWYPETVRRGRGRPRRRWRDELDRFHQNWQEEARARERWKEWREAFAQEWDRTG</sequence>
<protein>
    <recommendedName>
        <fullName evidence="1">Reverse transcriptase domain-containing protein</fullName>
    </recommendedName>
</protein>
<dbReference type="Gene3D" id="3.30.70.270">
    <property type="match status" value="1"/>
</dbReference>
<dbReference type="SUPFAM" id="SSF56672">
    <property type="entry name" value="DNA/RNA polymerases"/>
    <property type="match status" value="1"/>
</dbReference>
<dbReference type="PANTHER" id="PTHR47027">
    <property type="entry name" value="REVERSE TRANSCRIPTASE DOMAIN-CONTAINING PROTEIN"/>
    <property type="match status" value="1"/>
</dbReference>
<evidence type="ECO:0000259" key="1">
    <source>
        <dbReference type="PROSITE" id="PS50878"/>
    </source>
</evidence>
<dbReference type="InterPro" id="IPR043128">
    <property type="entry name" value="Rev_trsase/Diguanyl_cyclase"/>
</dbReference>
<gene>
    <name evidence="2" type="ORF">PYW07_011760</name>
</gene>